<dbReference type="Proteomes" id="UP000076154">
    <property type="component" value="Unassembled WGS sequence"/>
</dbReference>
<dbReference type="EMBL" id="LUEZ02000013">
    <property type="protein sequence ID" value="RDB27966.1"/>
    <property type="molecule type" value="Genomic_DNA"/>
</dbReference>
<protein>
    <submittedName>
        <fullName evidence="1">Uncharacterized protein</fullName>
    </submittedName>
</protein>
<dbReference type="AlphaFoldDB" id="A0A369KAL6"/>
<evidence type="ECO:0000313" key="1">
    <source>
        <dbReference type="EMBL" id="RDB27966.1"/>
    </source>
</evidence>
<keyword evidence="2" id="KW-1185">Reference proteome</keyword>
<comment type="caution">
    <text evidence="1">The sequence shown here is derived from an EMBL/GenBank/DDBJ whole genome shotgun (WGS) entry which is preliminary data.</text>
</comment>
<dbReference type="InParanoid" id="A0A369KAL6"/>
<reference evidence="1" key="1">
    <citation type="submission" date="2018-04" db="EMBL/GenBank/DDBJ databases">
        <title>Whole genome sequencing of Hypsizygus marmoreus.</title>
        <authorList>
            <person name="Choi I.-G."/>
            <person name="Min B."/>
            <person name="Kim J.-G."/>
            <person name="Kim S."/>
            <person name="Oh Y.-L."/>
            <person name="Kong W.-S."/>
            <person name="Park H."/>
            <person name="Jeong J."/>
            <person name="Song E.-S."/>
        </authorList>
    </citation>
    <scope>NUCLEOTIDE SEQUENCE [LARGE SCALE GENOMIC DNA]</scope>
    <source>
        <strain evidence="1">51987-8</strain>
    </source>
</reference>
<gene>
    <name evidence="1" type="ORF">Hypma_002100</name>
</gene>
<proteinExistence type="predicted"/>
<organism evidence="1 2">
    <name type="scientific">Hypsizygus marmoreus</name>
    <name type="common">White beech mushroom</name>
    <name type="synonym">Agaricus marmoreus</name>
    <dbReference type="NCBI Taxonomy" id="39966"/>
    <lineage>
        <taxon>Eukaryota</taxon>
        <taxon>Fungi</taxon>
        <taxon>Dikarya</taxon>
        <taxon>Basidiomycota</taxon>
        <taxon>Agaricomycotina</taxon>
        <taxon>Agaricomycetes</taxon>
        <taxon>Agaricomycetidae</taxon>
        <taxon>Agaricales</taxon>
        <taxon>Tricholomatineae</taxon>
        <taxon>Lyophyllaceae</taxon>
        <taxon>Hypsizygus</taxon>
    </lineage>
</organism>
<sequence length="109" mass="11998">MSPLASLRGKLVEIKQIQPTDDGSEVLLITLNFDVRGFGPHHIQIFSIVPPSIRPEFELLCGLDAVGLDVDMYKHFSLDELPCSLLLPSGNDNLEFQDQFQCSVGLGSL</sequence>
<name>A0A369KAL6_HYPMA</name>
<evidence type="ECO:0000313" key="2">
    <source>
        <dbReference type="Proteomes" id="UP000076154"/>
    </source>
</evidence>
<accession>A0A369KAL6</accession>